<accession>A0A0F3N340</accession>
<reference evidence="1 2" key="1">
    <citation type="submission" date="2015-01" db="EMBL/GenBank/DDBJ databases">
        <title>Genome Sequencing of Rickettsiales.</title>
        <authorList>
            <person name="Daugherty S.C."/>
            <person name="Su Q."/>
            <person name="Abolude K."/>
            <person name="Beier-Sexton M."/>
            <person name="Carlyon J.A."/>
            <person name="Carter R."/>
            <person name="Day N.P."/>
            <person name="Dumler S.J."/>
            <person name="Dyachenko V."/>
            <person name="Godinez A."/>
            <person name="Kurtti T.J."/>
            <person name="Lichay M."/>
            <person name="Mullins K.E."/>
            <person name="Ott S."/>
            <person name="Pappas-Brown V."/>
            <person name="Paris D.H."/>
            <person name="Patel P."/>
            <person name="Richards A.L."/>
            <person name="Sadzewicz L."/>
            <person name="Sears K."/>
            <person name="Seidman D."/>
            <person name="Sengamalay N."/>
            <person name="Stenos J."/>
            <person name="Tallon L.J."/>
            <person name="Vincent G."/>
            <person name="Fraser C.M."/>
            <person name="Munderloh U."/>
            <person name="Dunning-Hotopp J.C."/>
        </authorList>
    </citation>
    <scope>NUCLEOTIDE SEQUENCE [LARGE SCALE GENOMIC DNA]</scope>
    <source>
        <strain evidence="1 2">Ac/Pa</strain>
    </source>
</reference>
<proteinExistence type="predicted"/>
<name>A0A0F3N340_RICAM</name>
<protein>
    <submittedName>
        <fullName evidence="1">Uncharacterized protein</fullName>
    </submittedName>
</protein>
<dbReference type="EMBL" id="LANR01000001">
    <property type="protein sequence ID" value="KJV62156.1"/>
    <property type="molecule type" value="Genomic_DNA"/>
</dbReference>
<gene>
    <name evidence="1" type="ORF">APHACPA_1177</name>
</gene>
<dbReference type="Proteomes" id="UP000033556">
    <property type="component" value="Unassembled WGS sequence"/>
</dbReference>
<evidence type="ECO:0000313" key="1">
    <source>
        <dbReference type="EMBL" id="KJV62156.1"/>
    </source>
</evidence>
<organism evidence="1 2">
    <name type="scientific">Rickettsia amblyommatis str. Ac/Pa</name>
    <dbReference type="NCBI Taxonomy" id="1359164"/>
    <lineage>
        <taxon>Bacteria</taxon>
        <taxon>Pseudomonadati</taxon>
        <taxon>Pseudomonadota</taxon>
        <taxon>Alphaproteobacteria</taxon>
        <taxon>Rickettsiales</taxon>
        <taxon>Rickettsiaceae</taxon>
        <taxon>Rickettsieae</taxon>
        <taxon>Rickettsia</taxon>
        <taxon>spotted fever group</taxon>
    </lineage>
</organism>
<comment type="caution">
    <text evidence="1">The sequence shown here is derived from an EMBL/GenBank/DDBJ whole genome shotgun (WGS) entry which is preliminary data.</text>
</comment>
<dbReference type="RefSeq" id="WP_231571816.1">
    <property type="nucleotide sequence ID" value="NZ_LANR01000001.1"/>
</dbReference>
<dbReference type="PATRIC" id="fig|1359164.3.peg.1162"/>
<keyword evidence="2" id="KW-1185">Reference proteome</keyword>
<sequence length="105" mass="12086">MSFVVNNTIQKGKRSNILSSTYQRNITKKGFLSFTIGTDLNSKHKNNFAYIPFNLNLDSNLYQNQYHTKQLGVSSLITSNMGWGYIKSDLCQVKNLKKKINIYIE</sequence>
<dbReference type="AlphaFoldDB" id="A0A0F3N340"/>
<evidence type="ECO:0000313" key="2">
    <source>
        <dbReference type="Proteomes" id="UP000033556"/>
    </source>
</evidence>